<dbReference type="Proteomes" id="UP000005239">
    <property type="component" value="Unassembled WGS sequence"/>
</dbReference>
<feature type="signal peptide" evidence="2">
    <location>
        <begin position="1"/>
        <end position="30"/>
    </location>
</feature>
<evidence type="ECO:0000256" key="2">
    <source>
        <dbReference type="SAM" id="SignalP"/>
    </source>
</evidence>
<reference evidence="4" key="1">
    <citation type="journal article" date="2008" name="Nat. Genet.">
        <title>The Pristionchus pacificus genome provides a unique perspective on nematode lifestyle and parasitism.</title>
        <authorList>
            <person name="Dieterich C."/>
            <person name="Clifton S.W."/>
            <person name="Schuster L.N."/>
            <person name="Chinwalla A."/>
            <person name="Delehaunty K."/>
            <person name="Dinkelacker I."/>
            <person name="Fulton L."/>
            <person name="Fulton R."/>
            <person name="Godfrey J."/>
            <person name="Minx P."/>
            <person name="Mitreva M."/>
            <person name="Roeseler W."/>
            <person name="Tian H."/>
            <person name="Witte H."/>
            <person name="Yang S.P."/>
            <person name="Wilson R.K."/>
            <person name="Sommer R.J."/>
        </authorList>
    </citation>
    <scope>NUCLEOTIDE SEQUENCE [LARGE SCALE GENOMIC DNA]</scope>
    <source>
        <strain evidence="4">PS312</strain>
    </source>
</reference>
<dbReference type="EnsemblMetazoa" id="PPA07984.1">
    <property type="protein sequence ID" value="PPA07984.1"/>
    <property type="gene ID" value="WBGene00097538"/>
</dbReference>
<name>A0A2A6CY67_PRIPA</name>
<sequence>KRKLIHSHHSQSVRMKVILLSLALVAAAFAEEEADQAVEDIRVILVNANVSAEAITEFFAANLNVIPFTPETFAAYDAWKLKWNADVPELEIRSNNVLMASVQREVLHRMAEFIKHLGERIPVLEELAAKNTDEVIAKENELDSKASTFELKLVHRISEEMMAAVERDWGVSIVEGAAEQAPESEAEKEKDEEKKEEKEETVEGEKEGGDEGEVKKEEQGEEQKDVVAETEKPE</sequence>
<feature type="region of interest" description="Disordered" evidence="1">
    <location>
        <begin position="177"/>
        <end position="234"/>
    </location>
</feature>
<keyword evidence="2" id="KW-0732">Signal</keyword>
<organism evidence="3 4">
    <name type="scientific">Pristionchus pacificus</name>
    <name type="common">Parasitic nematode worm</name>
    <dbReference type="NCBI Taxonomy" id="54126"/>
    <lineage>
        <taxon>Eukaryota</taxon>
        <taxon>Metazoa</taxon>
        <taxon>Ecdysozoa</taxon>
        <taxon>Nematoda</taxon>
        <taxon>Chromadorea</taxon>
        <taxon>Rhabditida</taxon>
        <taxon>Rhabditina</taxon>
        <taxon>Diplogasteromorpha</taxon>
        <taxon>Diplogasteroidea</taxon>
        <taxon>Neodiplogasteridae</taxon>
        <taxon>Pristionchus</taxon>
    </lineage>
</organism>
<evidence type="ECO:0000313" key="4">
    <source>
        <dbReference type="Proteomes" id="UP000005239"/>
    </source>
</evidence>
<accession>A0A2A6CY67</accession>
<proteinExistence type="predicted"/>
<feature type="chain" id="PRO_5043321508" evidence="2">
    <location>
        <begin position="31"/>
        <end position="234"/>
    </location>
</feature>
<evidence type="ECO:0000313" key="3">
    <source>
        <dbReference type="EnsemblMetazoa" id="PPA07984.1"/>
    </source>
</evidence>
<keyword evidence="4" id="KW-1185">Reference proteome</keyword>
<dbReference type="AlphaFoldDB" id="A0A2A6CY67"/>
<evidence type="ECO:0000256" key="1">
    <source>
        <dbReference type="SAM" id="MobiDB-lite"/>
    </source>
</evidence>
<reference evidence="3" key="2">
    <citation type="submission" date="2022-06" db="UniProtKB">
        <authorList>
            <consortium name="EnsemblMetazoa"/>
        </authorList>
    </citation>
    <scope>IDENTIFICATION</scope>
    <source>
        <strain evidence="3">PS312</strain>
    </source>
</reference>
<accession>A0A8R1U6E4</accession>
<gene>
    <name evidence="3" type="primary">WBGene00097538</name>
</gene>
<feature type="compositionally biased region" description="Basic and acidic residues" evidence="1">
    <location>
        <begin position="185"/>
        <end position="234"/>
    </location>
</feature>
<protein>
    <submittedName>
        <fullName evidence="3">Uncharacterized protein</fullName>
    </submittedName>
</protein>